<dbReference type="HOGENOM" id="CLU_093674_4_1_9"/>
<keyword evidence="1" id="KW-0812">Transmembrane</keyword>
<dbReference type="PANTHER" id="PTHR34980">
    <property type="entry name" value="INNER MEMBRANE PROTEIN-RELATED-RELATED"/>
    <property type="match status" value="1"/>
</dbReference>
<dbReference type="STRING" id="1291742.LOOC260_106480"/>
<dbReference type="AlphaFoldDB" id="A0A0A1GW07"/>
<sequence length="123" mass="14466">MIDSYKKFWNNILNFSGTSNRPDYWWPAIINWILGGIIIAILQGIMGHPLTQIYTWHDLGIASIRNIVVLIVWLATLSVSVRRLHDTDRSGWWVFIQIIPLIGGIWFFILMILPTKYNRWQNK</sequence>
<dbReference type="Pfam" id="PF05656">
    <property type="entry name" value="DUF805"/>
    <property type="match status" value="1"/>
</dbReference>
<evidence type="ECO:0000256" key="1">
    <source>
        <dbReference type="SAM" id="Phobius"/>
    </source>
</evidence>
<evidence type="ECO:0000313" key="3">
    <source>
        <dbReference type="Proteomes" id="UP000031620"/>
    </source>
</evidence>
<dbReference type="GO" id="GO:0005886">
    <property type="term" value="C:plasma membrane"/>
    <property type="evidence" value="ECO:0007669"/>
    <property type="project" value="TreeGrafter"/>
</dbReference>
<dbReference type="KEGG" id="lho:LOOC260_106480"/>
<reference evidence="2 3" key="1">
    <citation type="submission" date="2014-11" db="EMBL/GenBank/DDBJ databases">
        <title>Complete genome sequence and analysis of Lactobacillus hokkaidonensis LOOC260T.</title>
        <authorList>
            <person name="Tanizawa Y."/>
            <person name="Tohno M."/>
            <person name="Kaminuma E."/>
            <person name="Nakamura Y."/>
            <person name="Arita M."/>
        </authorList>
    </citation>
    <scope>NUCLEOTIDE SEQUENCE [LARGE SCALE GENOMIC DNA]</scope>
    <source>
        <strain evidence="2 3">LOOC260</strain>
    </source>
</reference>
<feature type="transmembrane region" description="Helical" evidence="1">
    <location>
        <begin position="59"/>
        <end position="80"/>
    </location>
</feature>
<accession>A0A0A1GW07</accession>
<feature type="transmembrane region" description="Helical" evidence="1">
    <location>
        <begin position="24"/>
        <end position="47"/>
    </location>
</feature>
<keyword evidence="1" id="KW-1133">Transmembrane helix</keyword>
<evidence type="ECO:0000313" key="2">
    <source>
        <dbReference type="EMBL" id="BAP85204.1"/>
    </source>
</evidence>
<feature type="transmembrane region" description="Helical" evidence="1">
    <location>
        <begin position="92"/>
        <end position="113"/>
    </location>
</feature>
<proteinExistence type="predicted"/>
<name>A0A0A1GW07_9LACO</name>
<keyword evidence="1" id="KW-0472">Membrane</keyword>
<gene>
    <name evidence="2" type="ORF">LOOC260_106480</name>
</gene>
<dbReference type="PANTHER" id="PTHR34980:SF2">
    <property type="entry name" value="INNER MEMBRANE PROTEIN YHAH-RELATED"/>
    <property type="match status" value="1"/>
</dbReference>
<protein>
    <submittedName>
        <fullName evidence="2">Membrane protein</fullName>
    </submittedName>
</protein>
<dbReference type="Proteomes" id="UP000031620">
    <property type="component" value="Chromosome"/>
</dbReference>
<dbReference type="EMBL" id="AP014680">
    <property type="protein sequence ID" value="BAP85204.1"/>
    <property type="molecule type" value="Genomic_DNA"/>
</dbReference>
<organism evidence="2 3">
    <name type="scientific">Paucilactobacillus hokkaidonensis JCM 18461</name>
    <dbReference type="NCBI Taxonomy" id="1291742"/>
    <lineage>
        <taxon>Bacteria</taxon>
        <taxon>Bacillati</taxon>
        <taxon>Bacillota</taxon>
        <taxon>Bacilli</taxon>
        <taxon>Lactobacillales</taxon>
        <taxon>Lactobacillaceae</taxon>
        <taxon>Paucilactobacillus</taxon>
    </lineage>
</organism>
<dbReference type="InterPro" id="IPR008523">
    <property type="entry name" value="DUF805"/>
</dbReference>
<dbReference type="RefSeq" id="WP_041092989.1">
    <property type="nucleotide sequence ID" value="NZ_AP014680.1"/>
</dbReference>